<comment type="caution">
    <text evidence="2">The sequence shown here is derived from an EMBL/GenBank/DDBJ whole genome shotgun (WGS) entry which is preliminary data.</text>
</comment>
<keyword evidence="1" id="KW-1133">Transmembrane helix</keyword>
<dbReference type="AlphaFoldDB" id="A0A7W8IKX5"/>
<protein>
    <submittedName>
        <fullName evidence="2">Uncharacterized protein</fullName>
    </submittedName>
</protein>
<keyword evidence="3" id="KW-1185">Reference proteome</keyword>
<organism evidence="2 3">
    <name type="scientific">Tunturiibacter empetritectus</name>
    <dbReference type="NCBI Taxonomy" id="3069691"/>
    <lineage>
        <taxon>Bacteria</taxon>
        <taxon>Pseudomonadati</taxon>
        <taxon>Acidobacteriota</taxon>
        <taxon>Terriglobia</taxon>
        <taxon>Terriglobales</taxon>
        <taxon>Acidobacteriaceae</taxon>
        <taxon>Tunturiibacter</taxon>
    </lineage>
</organism>
<feature type="transmembrane region" description="Helical" evidence="1">
    <location>
        <begin position="24"/>
        <end position="41"/>
    </location>
</feature>
<name>A0A7W8IKX5_9BACT</name>
<evidence type="ECO:0000313" key="2">
    <source>
        <dbReference type="EMBL" id="MBB5319074.1"/>
    </source>
</evidence>
<evidence type="ECO:0000313" key="3">
    <source>
        <dbReference type="Proteomes" id="UP000568106"/>
    </source>
</evidence>
<keyword evidence="1" id="KW-0812">Transmembrane</keyword>
<dbReference type="EMBL" id="JACHDY010000006">
    <property type="protein sequence ID" value="MBB5319074.1"/>
    <property type="molecule type" value="Genomic_DNA"/>
</dbReference>
<sequence length="42" mass="4519">MDKIVEGDLGFGKRIKTIATDSHFLVPLCVLVLGIALLTALH</sequence>
<reference evidence="2" key="1">
    <citation type="submission" date="2020-08" db="EMBL/GenBank/DDBJ databases">
        <title>Genomic Encyclopedia of Type Strains, Phase IV (KMG-V): Genome sequencing to study the core and pangenomes of soil and plant-associated prokaryotes.</title>
        <authorList>
            <person name="Whitman W."/>
        </authorList>
    </citation>
    <scope>NUCLEOTIDE SEQUENCE [LARGE SCALE GENOMIC DNA]</scope>
    <source>
        <strain evidence="2">M8UP27</strain>
    </source>
</reference>
<proteinExistence type="predicted"/>
<gene>
    <name evidence="2" type="ORF">HDF09_003773</name>
</gene>
<accession>A0A7W8IKX5</accession>
<keyword evidence="1" id="KW-0472">Membrane</keyword>
<dbReference type="Proteomes" id="UP000568106">
    <property type="component" value="Unassembled WGS sequence"/>
</dbReference>
<evidence type="ECO:0000256" key="1">
    <source>
        <dbReference type="SAM" id="Phobius"/>
    </source>
</evidence>